<gene>
    <name evidence="4" type="ORF">LITE_LOCUS31438</name>
</gene>
<dbReference type="Proteomes" id="UP001154282">
    <property type="component" value="Unassembled WGS sequence"/>
</dbReference>
<protein>
    <recommendedName>
        <fullName evidence="6">Transmembrane protein</fullName>
    </recommendedName>
</protein>
<feature type="signal peptide" evidence="3">
    <location>
        <begin position="1"/>
        <end position="22"/>
    </location>
</feature>
<feature type="compositionally biased region" description="Polar residues" evidence="1">
    <location>
        <begin position="57"/>
        <end position="66"/>
    </location>
</feature>
<organism evidence="4 5">
    <name type="scientific">Linum tenue</name>
    <dbReference type="NCBI Taxonomy" id="586396"/>
    <lineage>
        <taxon>Eukaryota</taxon>
        <taxon>Viridiplantae</taxon>
        <taxon>Streptophyta</taxon>
        <taxon>Embryophyta</taxon>
        <taxon>Tracheophyta</taxon>
        <taxon>Spermatophyta</taxon>
        <taxon>Magnoliopsida</taxon>
        <taxon>eudicotyledons</taxon>
        <taxon>Gunneridae</taxon>
        <taxon>Pentapetalae</taxon>
        <taxon>rosids</taxon>
        <taxon>fabids</taxon>
        <taxon>Malpighiales</taxon>
        <taxon>Linaceae</taxon>
        <taxon>Linum</taxon>
    </lineage>
</organism>
<keyword evidence="2" id="KW-0472">Membrane</keyword>
<dbReference type="PANTHER" id="PTHR35718:SF1">
    <property type="entry name" value="EXPRESSED PROTEIN"/>
    <property type="match status" value="1"/>
</dbReference>
<dbReference type="AlphaFoldDB" id="A0AAV0N364"/>
<feature type="transmembrane region" description="Helical" evidence="2">
    <location>
        <begin position="109"/>
        <end position="135"/>
    </location>
</feature>
<feature type="chain" id="PRO_5043538651" description="Transmembrane protein" evidence="3">
    <location>
        <begin position="23"/>
        <end position="153"/>
    </location>
</feature>
<feature type="region of interest" description="Disordered" evidence="1">
    <location>
        <begin position="57"/>
        <end position="106"/>
    </location>
</feature>
<evidence type="ECO:0000313" key="5">
    <source>
        <dbReference type="Proteomes" id="UP001154282"/>
    </source>
</evidence>
<comment type="caution">
    <text evidence="4">The sequence shown here is derived from an EMBL/GenBank/DDBJ whole genome shotgun (WGS) entry which is preliminary data.</text>
</comment>
<dbReference type="PANTHER" id="PTHR35718">
    <property type="entry name" value="EXPRESSED PROTEIN"/>
    <property type="match status" value="1"/>
</dbReference>
<feature type="compositionally biased region" description="Low complexity" evidence="1">
    <location>
        <begin position="74"/>
        <end position="88"/>
    </location>
</feature>
<keyword evidence="2" id="KW-1133">Transmembrane helix</keyword>
<evidence type="ECO:0000256" key="1">
    <source>
        <dbReference type="SAM" id="MobiDB-lite"/>
    </source>
</evidence>
<evidence type="ECO:0008006" key="6">
    <source>
        <dbReference type="Google" id="ProtNLM"/>
    </source>
</evidence>
<keyword evidence="5" id="KW-1185">Reference proteome</keyword>
<proteinExistence type="predicted"/>
<keyword evidence="2" id="KW-0812">Transmembrane</keyword>
<sequence>MAPHSATSILILLITIFISSSPTFITRARAQGRAPHGLAYEGPVAFSPSAVEFFHPNNNNNQQLPAVTSGHPEAAQLAAAAKTSTTSTPDEQSKVASSRSGQSGGRSGLGAGAIAGIVFGVGFSVFMAMGAFYVVRARRANLSKASNSVQPQV</sequence>
<evidence type="ECO:0000313" key="4">
    <source>
        <dbReference type="EMBL" id="CAI0453025.1"/>
    </source>
</evidence>
<accession>A0AAV0N364</accession>
<keyword evidence="3" id="KW-0732">Signal</keyword>
<name>A0AAV0N364_9ROSI</name>
<reference evidence="4" key="1">
    <citation type="submission" date="2022-08" db="EMBL/GenBank/DDBJ databases">
        <authorList>
            <person name="Gutierrez-Valencia J."/>
        </authorList>
    </citation>
    <scope>NUCLEOTIDE SEQUENCE</scope>
</reference>
<dbReference type="EMBL" id="CAMGYJ010000007">
    <property type="protein sequence ID" value="CAI0453025.1"/>
    <property type="molecule type" value="Genomic_DNA"/>
</dbReference>
<evidence type="ECO:0000256" key="3">
    <source>
        <dbReference type="SAM" id="SignalP"/>
    </source>
</evidence>
<evidence type="ECO:0000256" key="2">
    <source>
        <dbReference type="SAM" id="Phobius"/>
    </source>
</evidence>